<dbReference type="InterPro" id="IPR051934">
    <property type="entry name" value="Phage_Tail_Fiber_Structural"/>
</dbReference>
<sequence length="152" mass="16767">MGTELPVGVPIPWPLAIPPAGWLKCNGSTFTTEQYPQLAQAYPLLKLPDLRGEFIRGWGDDKDVDVGRAILSWQADNFRAHQHGITAFDAWDASVLTRNDRSGDALLSTDNAIGYGDTPNGEVKSGLYKTEYSGENETRPRNIAFNYIVRAV</sequence>
<dbReference type="Proteomes" id="UP000008075">
    <property type="component" value="Chromosome"/>
</dbReference>
<dbReference type="PANTHER" id="PTHR35191:SF1">
    <property type="entry name" value="PROPHAGE SIDE TAIL FIBER PROTEIN HOMOLOG STFQ-RELATED"/>
    <property type="match status" value="1"/>
</dbReference>
<dbReference type="HOGENOM" id="CLU_008928_9_0_6"/>
<dbReference type="STRING" id="406817.XNC1_1202"/>
<gene>
    <name evidence="2" type="primary">stfE</name>
    <name evidence="2" type="ordered locus">XNC1_1202</name>
</gene>
<dbReference type="Gene3D" id="3.90.1340.10">
    <property type="entry name" value="Phage tail collar domain"/>
    <property type="match status" value="1"/>
</dbReference>
<proteinExistence type="predicted"/>
<evidence type="ECO:0000259" key="1">
    <source>
        <dbReference type="Pfam" id="PF07484"/>
    </source>
</evidence>
<protein>
    <submittedName>
        <fullName evidence="2">E14 prophage tail fiber protein</fullName>
    </submittedName>
</protein>
<dbReference type="PANTHER" id="PTHR35191">
    <property type="entry name" value="PROPHAGE SIDE TAIL FIBER PROTEIN HOMOLOG STFQ-RELATED"/>
    <property type="match status" value="1"/>
</dbReference>
<dbReference type="KEGG" id="xne:XNC1_1202"/>
<dbReference type="SUPFAM" id="SSF88874">
    <property type="entry name" value="Receptor-binding domain of short tail fibre protein gp12"/>
    <property type="match status" value="1"/>
</dbReference>
<dbReference type="GeneID" id="24902484"/>
<dbReference type="AlphaFoldDB" id="D3V9N5"/>
<keyword evidence="3" id="KW-1185">Reference proteome</keyword>
<accession>D3V9N5</accession>
<organism evidence="2 3">
    <name type="scientific">Xenorhabdus nematophila (strain ATCC 19061 / DSM 3370 / CCUG 14189 / LMG 1036 / NCIMB 9965 / AN6)</name>
    <dbReference type="NCBI Taxonomy" id="406817"/>
    <lineage>
        <taxon>Bacteria</taxon>
        <taxon>Pseudomonadati</taxon>
        <taxon>Pseudomonadota</taxon>
        <taxon>Gammaproteobacteria</taxon>
        <taxon>Enterobacterales</taxon>
        <taxon>Morganellaceae</taxon>
        <taxon>Xenorhabdus</taxon>
    </lineage>
</organism>
<dbReference type="RefSeq" id="WP_013183715.1">
    <property type="nucleotide sequence ID" value="NC_014228.1"/>
</dbReference>
<evidence type="ECO:0000313" key="2">
    <source>
        <dbReference type="EMBL" id="CBJ89273.1"/>
    </source>
</evidence>
<dbReference type="EMBL" id="FN667742">
    <property type="protein sequence ID" value="CBJ89273.1"/>
    <property type="molecule type" value="Genomic_DNA"/>
</dbReference>
<evidence type="ECO:0000313" key="3">
    <source>
        <dbReference type="Proteomes" id="UP000008075"/>
    </source>
</evidence>
<name>D3V9N5_XENNA</name>
<dbReference type="InterPro" id="IPR037053">
    <property type="entry name" value="Phage_tail_collar_dom_sf"/>
</dbReference>
<dbReference type="Pfam" id="PF07484">
    <property type="entry name" value="Collar"/>
    <property type="match status" value="1"/>
</dbReference>
<reference evidence="2 3" key="1">
    <citation type="journal article" date="2011" name="PLoS ONE">
        <title>The entomopathogenic bacterial endosymbionts xenorhabdus and photorhabdus: convergent lifestyles from divergent genomes.</title>
        <authorList>
            <person name="Chaston J.M."/>
            <person name="Suen G."/>
            <person name="Tucker S.L."/>
            <person name="Andersen A.W."/>
            <person name="Bhasin A."/>
            <person name="Bode E."/>
            <person name="Bode H.B."/>
            <person name="Brachmann A.O."/>
            <person name="Cowles C.E."/>
            <person name="Cowles K.N."/>
            <person name="Darby C."/>
            <person name="de Leon L."/>
            <person name="Drace K."/>
            <person name="Du Z."/>
            <person name="Givaudan A."/>
            <person name="Herbert Tran E.E."/>
            <person name="Jewell K.A."/>
            <person name="Knack J.J."/>
            <person name="Krasomil-Osterfeld K.C."/>
            <person name="Kukor R."/>
            <person name="Lanois A."/>
            <person name="Latreille P."/>
            <person name="Leimgruber N.K."/>
            <person name="Lipke C.M."/>
            <person name="Liu R."/>
            <person name="Lu X."/>
            <person name="Martens E.C."/>
            <person name="Marri P.R."/>
            <person name="Medigue C."/>
            <person name="Menard M.L."/>
            <person name="Miller N.M."/>
            <person name="Morales-Soto N."/>
            <person name="Norton S."/>
            <person name="Ogier J.C."/>
            <person name="Orchard S.S."/>
            <person name="Park D."/>
            <person name="Park Y."/>
            <person name="Qurollo B.A."/>
            <person name="Sugar D.R."/>
            <person name="Richards G.R."/>
            <person name="Rouy Z."/>
            <person name="Slominski B."/>
            <person name="Slominski K."/>
            <person name="Snyder H."/>
            <person name="Tjaden B.C."/>
            <person name="van der Hoeven R."/>
            <person name="Welch R.D."/>
            <person name="Wheeler C."/>
            <person name="Xiang B."/>
            <person name="Barbazuk B."/>
            <person name="Gaudriault S."/>
            <person name="Goodner B."/>
            <person name="Slater S.C."/>
            <person name="Forst S."/>
            <person name="Goldman B.S."/>
            <person name="Goodrich-Blair H."/>
        </authorList>
    </citation>
    <scope>NUCLEOTIDE SEQUENCE [LARGE SCALE GENOMIC DNA]</scope>
    <source>
        <strain evidence="3">ATCC 19061 / DSM 3370 / CCUG 14189 / LMG 1036 / NCIMB 9965 / AN6</strain>
    </source>
</reference>
<feature type="domain" description="Phage tail collar" evidence="1">
    <location>
        <begin position="8"/>
        <end position="55"/>
    </location>
</feature>
<dbReference type="eggNOG" id="COG5301">
    <property type="taxonomic scope" value="Bacteria"/>
</dbReference>
<dbReference type="InterPro" id="IPR011083">
    <property type="entry name" value="Phage_tail_collar_dom"/>
</dbReference>